<accession>A0ABT1YLW8</accession>
<dbReference type="Proteomes" id="UP001300012">
    <property type="component" value="Unassembled WGS sequence"/>
</dbReference>
<dbReference type="RefSeq" id="WP_258215729.1">
    <property type="nucleotide sequence ID" value="NZ_JANQBD010000018.1"/>
</dbReference>
<dbReference type="InterPro" id="IPR036890">
    <property type="entry name" value="HATPase_C_sf"/>
</dbReference>
<protein>
    <submittedName>
        <fullName evidence="1">ATP-binding protein</fullName>
    </submittedName>
</protein>
<dbReference type="EMBL" id="JANQBD010000018">
    <property type="protein sequence ID" value="MCR8634166.1"/>
    <property type="molecule type" value="Genomic_DNA"/>
</dbReference>
<proteinExistence type="predicted"/>
<evidence type="ECO:0000313" key="1">
    <source>
        <dbReference type="EMBL" id="MCR8634166.1"/>
    </source>
</evidence>
<dbReference type="GO" id="GO:0005524">
    <property type="term" value="F:ATP binding"/>
    <property type="evidence" value="ECO:0007669"/>
    <property type="project" value="UniProtKB-KW"/>
</dbReference>
<comment type="caution">
    <text evidence="1">The sequence shown here is derived from an EMBL/GenBank/DDBJ whole genome shotgun (WGS) entry which is preliminary data.</text>
</comment>
<evidence type="ECO:0000313" key="2">
    <source>
        <dbReference type="Proteomes" id="UP001300012"/>
    </source>
</evidence>
<organism evidence="1 2">
    <name type="scientific">Paenibacillus radicis</name>
    <name type="common">ex Xue et al. 2023</name>
    <dbReference type="NCBI Taxonomy" id="2972489"/>
    <lineage>
        <taxon>Bacteria</taxon>
        <taxon>Bacillati</taxon>
        <taxon>Bacillota</taxon>
        <taxon>Bacilli</taxon>
        <taxon>Bacillales</taxon>
        <taxon>Paenibacillaceae</taxon>
        <taxon>Paenibacillus</taxon>
    </lineage>
</organism>
<keyword evidence="1" id="KW-0067">ATP-binding</keyword>
<keyword evidence="1" id="KW-0547">Nucleotide-binding</keyword>
<gene>
    <name evidence="1" type="ORF">NV381_23525</name>
</gene>
<keyword evidence="2" id="KW-1185">Reference proteome</keyword>
<reference evidence="1 2" key="1">
    <citation type="submission" date="2022-08" db="EMBL/GenBank/DDBJ databases">
        <title>Paenibacillus endoradicis sp. nov., Paenibacillus radicibacter sp. nov and Paenibacillus pararadicis sp. nov., three cold-adapted plant growth-promoting bacteria isolated from root of Larix gmelinii in Great Khingan.</title>
        <authorList>
            <person name="Xue H."/>
        </authorList>
    </citation>
    <scope>NUCLEOTIDE SEQUENCE [LARGE SCALE GENOMIC DNA]</scope>
    <source>
        <strain evidence="1 2">N5-1-1-5</strain>
    </source>
</reference>
<dbReference type="SUPFAM" id="SSF55874">
    <property type="entry name" value="ATPase domain of HSP90 chaperone/DNA topoisomerase II/histidine kinase"/>
    <property type="match status" value="1"/>
</dbReference>
<sequence>MSLLFGSSIFPELQCRSDHPAPIAIVHIRVSDNGVGMDEEQLQRLKDRLA</sequence>
<name>A0ABT1YLW8_9BACL</name>